<evidence type="ECO:0000256" key="2">
    <source>
        <dbReference type="ARBA" id="ARBA00022898"/>
    </source>
</evidence>
<evidence type="ECO:0000256" key="5">
    <source>
        <dbReference type="ARBA" id="ARBA00023163"/>
    </source>
</evidence>
<keyword evidence="7" id="KW-0032">Aminotransferase</keyword>
<dbReference type="Pfam" id="PF00392">
    <property type="entry name" value="GntR"/>
    <property type="match status" value="1"/>
</dbReference>
<dbReference type="PANTHER" id="PTHR46577">
    <property type="entry name" value="HTH-TYPE TRANSCRIPTIONAL REGULATORY PROTEIN GABR"/>
    <property type="match status" value="1"/>
</dbReference>
<feature type="domain" description="HTH gntR-type" evidence="6">
    <location>
        <begin position="11"/>
        <end position="79"/>
    </location>
</feature>
<keyword evidence="2" id="KW-0663">Pyridoxal phosphate</keyword>
<dbReference type="AlphaFoldDB" id="A0AAJ2RYF8"/>
<dbReference type="SUPFAM" id="SSF53383">
    <property type="entry name" value="PLP-dependent transferases"/>
    <property type="match status" value="1"/>
</dbReference>
<dbReference type="InterPro" id="IPR015424">
    <property type="entry name" value="PyrdxlP-dep_Trfase"/>
</dbReference>
<sequence>MKLKVDRHANTPIAQQLEEAISTWIKQNKPGNGSRLPSIRYLAATHHVSRNAAIEAYERLIAAGLVRSKPGAGFFVADSPPSEHQTVSSPLQEVTNGLWGLFSADETALPLGCGWLPSHWRESDDLTYAIRQVARMNRADIFEYSTPQGPTALRHLIQERLRLLAISTNHQQIVTTSGSSHSLDLLVRLLLEPGDVVFVESPGYYNLFGLLHLQRVRVIGVPRLADGPDLERLEELLAEHRPTLFYTNSVFQNPTGGTLTPTIAHRLLQLAEQYDFKLIEDDIYADFQHTPSARLAALDGLSRVIYLGSFSKSLSSSLRVGYIAAPSSMVQRIVDIKMLTSISSSRFAEQVIITMLQNGSYRKLTERLSARLSNHMSLALAMLKHANWDVYTEPTGGMFVWAKPPTAITSERLSELADDWKVTLSPGHLFFADHQPTPWRRLNVAYMQDPRAKGFIDSMTYQSTSTTKLGSNNAGVNS</sequence>
<reference evidence="7" key="1">
    <citation type="submission" date="2023-11" db="EMBL/GenBank/DDBJ databases">
        <title>MicrobeMod: A computational toolkit for identifying prokaryotic methylation and restriction-modification with nanopore sequencing.</title>
        <authorList>
            <person name="Crits-Christoph A."/>
            <person name="Kang S.C."/>
            <person name="Lee H."/>
            <person name="Ostrov N."/>
        </authorList>
    </citation>
    <scope>NUCLEOTIDE SEQUENCE</scope>
    <source>
        <strain evidence="7">ATCC BAA-953</strain>
    </source>
</reference>
<dbReference type="InterPro" id="IPR051446">
    <property type="entry name" value="HTH_trans_reg/aminotransferase"/>
</dbReference>
<dbReference type="InterPro" id="IPR036390">
    <property type="entry name" value="WH_DNA-bd_sf"/>
</dbReference>
<dbReference type="InterPro" id="IPR036388">
    <property type="entry name" value="WH-like_DNA-bd_sf"/>
</dbReference>
<dbReference type="Pfam" id="PF00155">
    <property type="entry name" value="Aminotran_1_2"/>
    <property type="match status" value="1"/>
</dbReference>
<dbReference type="InterPro" id="IPR004839">
    <property type="entry name" value="Aminotransferase_I/II_large"/>
</dbReference>
<dbReference type="Gene3D" id="3.40.640.10">
    <property type="entry name" value="Type I PLP-dependent aspartate aminotransferase-like (Major domain)"/>
    <property type="match status" value="1"/>
</dbReference>
<dbReference type="GO" id="GO:0003677">
    <property type="term" value="F:DNA binding"/>
    <property type="evidence" value="ECO:0007669"/>
    <property type="project" value="UniProtKB-KW"/>
</dbReference>
<dbReference type="RefSeq" id="WP_198348535.1">
    <property type="nucleotide sequence ID" value="NZ_JABASV010000001.1"/>
</dbReference>
<dbReference type="Gene3D" id="3.90.1150.10">
    <property type="entry name" value="Aspartate Aminotransferase, domain 1"/>
    <property type="match status" value="1"/>
</dbReference>
<keyword evidence="4" id="KW-0238">DNA-binding</keyword>
<name>A0AAJ2RYF8_9GAMM</name>
<dbReference type="GO" id="GO:0003700">
    <property type="term" value="F:DNA-binding transcription factor activity"/>
    <property type="evidence" value="ECO:0007669"/>
    <property type="project" value="InterPro"/>
</dbReference>
<keyword evidence="3" id="KW-0805">Transcription regulation</keyword>
<dbReference type="GO" id="GO:0030170">
    <property type="term" value="F:pyridoxal phosphate binding"/>
    <property type="evidence" value="ECO:0007669"/>
    <property type="project" value="InterPro"/>
</dbReference>
<dbReference type="SUPFAM" id="SSF46785">
    <property type="entry name" value="Winged helix' DNA-binding domain"/>
    <property type="match status" value="1"/>
</dbReference>
<evidence type="ECO:0000313" key="7">
    <source>
        <dbReference type="EMBL" id="MDX5978784.1"/>
    </source>
</evidence>
<comment type="similarity">
    <text evidence="1">In the C-terminal section; belongs to the class-I pyridoxal-phosphate-dependent aminotransferase family.</text>
</comment>
<dbReference type="PANTHER" id="PTHR46577:SF2">
    <property type="entry name" value="TRANSCRIPTIONAL REGULATORY PROTEIN"/>
    <property type="match status" value="1"/>
</dbReference>
<evidence type="ECO:0000313" key="8">
    <source>
        <dbReference type="Proteomes" id="UP001276761"/>
    </source>
</evidence>
<evidence type="ECO:0000256" key="4">
    <source>
        <dbReference type="ARBA" id="ARBA00023125"/>
    </source>
</evidence>
<evidence type="ECO:0000256" key="1">
    <source>
        <dbReference type="ARBA" id="ARBA00005384"/>
    </source>
</evidence>
<gene>
    <name evidence="7" type="ORF">SIL78_14580</name>
</gene>
<dbReference type="Proteomes" id="UP001276761">
    <property type="component" value="Unassembled WGS sequence"/>
</dbReference>
<dbReference type="GO" id="GO:0008483">
    <property type="term" value="F:transaminase activity"/>
    <property type="evidence" value="ECO:0007669"/>
    <property type="project" value="UniProtKB-KW"/>
</dbReference>
<dbReference type="InterPro" id="IPR015421">
    <property type="entry name" value="PyrdxlP-dep_Trfase_major"/>
</dbReference>
<evidence type="ECO:0000259" key="6">
    <source>
        <dbReference type="PROSITE" id="PS50949"/>
    </source>
</evidence>
<accession>A0AAJ2RYF8</accession>
<dbReference type="PROSITE" id="PS50949">
    <property type="entry name" value="HTH_GNTR"/>
    <property type="match status" value="1"/>
</dbReference>
<organism evidence="7 8">
    <name type="scientific">Vreelandella alkaliphila</name>
    <dbReference type="NCBI Taxonomy" id="272774"/>
    <lineage>
        <taxon>Bacteria</taxon>
        <taxon>Pseudomonadati</taxon>
        <taxon>Pseudomonadota</taxon>
        <taxon>Gammaproteobacteria</taxon>
        <taxon>Oceanospirillales</taxon>
        <taxon>Halomonadaceae</taxon>
        <taxon>Vreelandella</taxon>
    </lineage>
</organism>
<protein>
    <submittedName>
        <fullName evidence="7">PLP-dependent aminotransferase family protein</fullName>
    </submittedName>
</protein>
<dbReference type="EMBL" id="JAWXXT010000001">
    <property type="protein sequence ID" value="MDX5978784.1"/>
    <property type="molecule type" value="Genomic_DNA"/>
</dbReference>
<keyword evidence="7" id="KW-0808">Transferase</keyword>
<keyword evidence="5" id="KW-0804">Transcription</keyword>
<evidence type="ECO:0000256" key="3">
    <source>
        <dbReference type="ARBA" id="ARBA00023015"/>
    </source>
</evidence>
<dbReference type="Gene3D" id="1.10.10.10">
    <property type="entry name" value="Winged helix-like DNA-binding domain superfamily/Winged helix DNA-binding domain"/>
    <property type="match status" value="1"/>
</dbReference>
<dbReference type="CDD" id="cd07377">
    <property type="entry name" value="WHTH_GntR"/>
    <property type="match status" value="1"/>
</dbReference>
<dbReference type="InterPro" id="IPR000524">
    <property type="entry name" value="Tscrpt_reg_HTH_GntR"/>
</dbReference>
<dbReference type="InterPro" id="IPR015422">
    <property type="entry name" value="PyrdxlP-dep_Trfase_small"/>
</dbReference>
<proteinExistence type="inferred from homology"/>
<dbReference type="GeneID" id="303166746"/>
<dbReference type="SMART" id="SM00345">
    <property type="entry name" value="HTH_GNTR"/>
    <property type="match status" value="1"/>
</dbReference>
<comment type="caution">
    <text evidence="7">The sequence shown here is derived from an EMBL/GenBank/DDBJ whole genome shotgun (WGS) entry which is preliminary data.</text>
</comment>
<dbReference type="CDD" id="cd00609">
    <property type="entry name" value="AAT_like"/>
    <property type="match status" value="1"/>
</dbReference>